<organism evidence="1">
    <name type="scientific">Oryza punctata</name>
    <name type="common">Red rice</name>
    <dbReference type="NCBI Taxonomy" id="4537"/>
    <lineage>
        <taxon>Eukaryota</taxon>
        <taxon>Viridiplantae</taxon>
        <taxon>Streptophyta</taxon>
        <taxon>Embryophyta</taxon>
        <taxon>Tracheophyta</taxon>
        <taxon>Spermatophyta</taxon>
        <taxon>Magnoliopsida</taxon>
        <taxon>Liliopsida</taxon>
        <taxon>Poales</taxon>
        <taxon>Poaceae</taxon>
        <taxon>BOP clade</taxon>
        <taxon>Oryzoideae</taxon>
        <taxon>Oryzeae</taxon>
        <taxon>Oryzinae</taxon>
        <taxon>Oryza</taxon>
    </lineage>
</organism>
<reference evidence="1" key="2">
    <citation type="submission" date="2018-05" db="EMBL/GenBank/DDBJ databases">
        <title>OpunRS2 (Oryza punctata Reference Sequence Version 2).</title>
        <authorList>
            <person name="Zhang J."/>
            <person name="Kudrna D."/>
            <person name="Lee S."/>
            <person name="Talag J."/>
            <person name="Welchert J."/>
            <person name="Wing R.A."/>
        </authorList>
    </citation>
    <scope>NUCLEOTIDE SEQUENCE [LARGE SCALE GENOMIC DNA]</scope>
</reference>
<accession>A0A0E0JY34</accession>
<sequence length="103" mass="11569">MCFLAGHNGELISISHCTNLLCSSLVISEFCENSTSEHFLTITYFMKQSHFSKSLTKILFGEDDSMGNTKFCILNFFEIEKKDMSHVLGGTLEGELLCEGDSW</sequence>
<dbReference type="AlphaFoldDB" id="A0A0E0JY34"/>
<dbReference type="EnsemblPlants" id="OPUNC02G09830.1">
    <property type="protein sequence ID" value="OPUNC02G09830.1"/>
    <property type="gene ID" value="OPUNC02G09830"/>
</dbReference>
<dbReference type="Gramene" id="OPUNC02G09830.1">
    <property type="protein sequence ID" value="OPUNC02G09830.1"/>
    <property type="gene ID" value="OPUNC02G09830"/>
</dbReference>
<dbReference type="Proteomes" id="UP000026962">
    <property type="component" value="Chromosome 2"/>
</dbReference>
<protein>
    <submittedName>
        <fullName evidence="1">Uncharacterized protein</fullName>
    </submittedName>
</protein>
<dbReference type="HOGENOM" id="CLU_2268153_0_0_1"/>
<evidence type="ECO:0000313" key="1">
    <source>
        <dbReference type="EnsemblPlants" id="OPUNC02G09830.1"/>
    </source>
</evidence>
<reference evidence="1" key="1">
    <citation type="submission" date="2015-04" db="UniProtKB">
        <authorList>
            <consortium name="EnsemblPlants"/>
        </authorList>
    </citation>
    <scope>IDENTIFICATION</scope>
</reference>
<keyword evidence="2" id="KW-1185">Reference proteome</keyword>
<evidence type="ECO:0000313" key="2">
    <source>
        <dbReference type="Proteomes" id="UP000026962"/>
    </source>
</evidence>
<proteinExistence type="predicted"/>
<name>A0A0E0JY34_ORYPU</name>